<name>A0A7J8HH90_MOLMO</name>
<dbReference type="AlphaFoldDB" id="A0A7J8HH90"/>
<gene>
    <name evidence="2" type="ORF">HJG59_011080</name>
</gene>
<protein>
    <submittedName>
        <fullName evidence="2">Uncharacterized protein</fullName>
    </submittedName>
</protein>
<evidence type="ECO:0000313" key="2">
    <source>
        <dbReference type="EMBL" id="KAF6471714.1"/>
    </source>
</evidence>
<dbReference type="InParanoid" id="A0A7J8HH90"/>
<proteinExistence type="predicted"/>
<feature type="region of interest" description="Disordered" evidence="1">
    <location>
        <begin position="129"/>
        <end position="155"/>
    </location>
</feature>
<dbReference type="Proteomes" id="UP000550707">
    <property type="component" value="Unassembled WGS sequence"/>
</dbReference>
<dbReference type="EMBL" id="JACASF010000006">
    <property type="protein sequence ID" value="KAF6471714.1"/>
    <property type="molecule type" value="Genomic_DNA"/>
</dbReference>
<evidence type="ECO:0000256" key="1">
    <source>
        <dbReference type="SAM" id="MobiDB-lite"/>
    </source>
</evidence>
<comment type="caution">
    <text evidence="2">The sequence shown here is derived from an EMBL/GenBank/DDBJ whole genome shotgun (WGS) entry which is preliminary data.</text>
</comment>
<reference evidence="2 3" key="1">
    <citation type="journal article" date="2020" name="Nature">
        <title>Six reference-quality genomes reveal evolution of bat adaptations.</title>
        <authorList>
            <person name="Jebb D."/>
            <person name="Huang Z."/>
            <person name="Pippel M."/>
            <person name="Hughes G.M."/>
            <person name="Lavrichenko K."/>
            <person name="Devanna P."/>
            <person name="Winkler S."/>
            <person name="Jermiin L.S."/>
            <person name="Skirmuntt E.C."/>
            <person name="Katzourakis A."/>
            <person name="Burkitt-Gray L."/>
            <person name="Ray D.A."/>
            <person name="Sullivan K.A.M."/>
            <person name="Roscito J.G."/>
            <person name="Kirilenko B.M."/>
            <person name="Davalos L.M."/>
            <person name="Corthals A.P."/>
            <person name="Power M.L."/>
            <person name="Jones G."/>
            <person name="Ransome R.D."/>
            <person name="Dechmann D.K.N."/>
            <person name="Locatelli A.G."/>
            <person name="Puechmaille S.J."/>
            <person name="Fedrigo O."/>
            <person name="Jarvis E.D."/>
            <person name="Hiller M."/>
            <person name="Vernes S.C."/>
            <person name="Myers E.W."/>
            <person name="Teeling E.C."/>
        </authorList>
    </citation>
    <scope>NUCLEOTIDE SEQUENCE [LARGE SCALE GENOMIC DNA]</scope>
    <source>
        <strain evidence="2">MMolMol1</strain>
        <tissue evidence="2">Muscle</tissue>
    </source>
</reference>
<accession>A0A7J8HH90</accession>
<organism evidence="2 3">
    <name type="scientific">Molossus molossus</name>
    <name type="common">Pallas' mastiff bat</name>
    <name type="synonym">Vespertilio molossus</name>
    <dbReference type="NCBI Taxonomy" id="27622"/>
    <lineage>
        <taxon>Eukaryota</taxon>
        <taxon>Metazoa</taxon>
        <taxon>Chordata</taxon>
        <taxon>Craniata</taxon>
        <taxon>Vertebrata</taxon>
        <taxon>Euteleostomi</taxon>
        <taxon>Mammalia</taxon>
        <taxon>Eutheria</taxon>
        <taxon>Laurasiatheria</taxon>
        <taxon>Chiroptera</taxon>
        <taxon>Yangochiroptera</taxon>
        <taxon>Molossidae</taxon>
        <taxon>Molossus</taxon>
    </lineage>
</organism>
<sequence length="281" mass="31130">MWDVDMEGMQDVGVERVRDVGVEGVQDVGVEGVWDVDMEGMQDVGVEGVRDVGVEGVQDVGVEGVWDVDMEHVRDVGVGMEGVQDVGMEHVRDVGVEGVRDVGCGMWDVDMEGVRDMGVEGVQDVECAGRRGAQGNPGTHSRAAFVGNARPQEENGRTLKLRQVHKHNPLHERFSVLFRWGFMHRTSTTDLRDPVEHLCLLLTQPVKRTVRVVSIFSTRGDPGPGPGAFHWRLDCDRERSQGTARAPCRSRTLDLPGHLLIEQSSFQTLSARPRGRCPVYR</sequence>
<evidence type="ECO:0000313" key="3">
    <source>
        <dbReference type="Proteomes" id="UP000550707"/>
    </source>
</evidence>
<keyword evidence="3" id="KW-1185">Reference proteome</keyword>